<dbReference type="AlphaFoldDB" id="A0AAW2FD83"/>
<feature type="compositionally biased region" description="Basic residues" evidence="1">
    <location>
        <begin position="109"/>
        <end position="120"/>
    </location>
</feature>
<accession>A0AAW2FD83</accession>
<gene>
    <name evidence="2" type="ORF">PUN28_012015</name>
</gene>
<evidence type="ECO:0000313" key="3">
    <source>
        <dbReference type="Proteomes" id="UP001430953"/>
    </source>
</evidence>
<protein>
    <submittedName>
        <fullName evidence="2">Uncharacterized protein</fullName>
    </submittedName>
</protein>
<evidence type="ECO:0000256" key="1">
    <source>
        <dbReference type="SAM" id="MobiDB-lite"/>
    </source>
</evidence>
<reference evidence="2 3" key="1">
    <citation type="submission" date="2023-03" db="EMBL/GenBank/DDBJ databases">
        <title>High recombination rates correlate with genetic variation in Cardiocondyla obscurior ants.</title>
        <authorList>
            <person name="Errbii M."/>
        </authorList>
    </citation>
    <scope>NUCLEOTIDE SEQUENCE [LARGE SCALE GENOMIC DNA]</scope>
    <source>
        <strain evidence="2">Alpha-2009</strain>
        <tissue evidence="2">Whole body</tissue>
    </source>
</reference>
<dbReference type="EMBL" id="JADYXP020000012">
    <property type="protein sequence ID" value="KAL0112381.1"/>
    <property type="molecule type" value="Genomic_DNA"/>
</dbReference>
<feature type="region of interest" description="Disordered" evidence="1">
    <location>
        <begin position="54"/>
        <end position="92"/>
    </location>
</feature>
<sequence>MGRSRRSLRNTGAFFAGFLRLNLHETFRLKWTSRLREGKKKKFRMVNRIYPRLSARSENQSPTKRSAAFKSTSSREREGDAGHGGGPSDLRDLREWERKIEVNASWTRERKRARERQKRRAKDEGQGNNESRTAVHTKDLEDVENSAGRRQAERKRKRGRGERRNASFSRGSNKKKKKGEREKDRDQRSLSRTTESVARGVEGGFRNEVQRRAHKTGAR</sequence>
<comment type="caution">
    <text evidence="2">The sequence shown here is derived from an EMBL/GenBank/DDBJ whole genome shotgun (WGS) entry which is preliminary data.</text>
</comment>
<dbReference type="Proteomes" id="UP001430953">
    <property type="component" value="Unassembled WGS sequence"/>
</dbReference>
<proteinExistence type="predicted"/>
<organism evidence="2 3">
    <name type="scientific">Cardiocondyla obscurior</name>
    <dbReference type="NCBI Taxonomy" id="286306"/>
    <lineage>
        <taxon>Eukaryota</taxon>
        <taxon>Metazoa</taxon>
        <taxon>Ecdysozoa</taxon>
        <taxon>Arthropoda</taxon>
        <taxon>Hexapoda</taxon>
        <taxon>Insecta</taxon>
        <taxon>Pterygota</taxon>
        <taxon>Neoptera</taxon>
        <taxon>Endopterygota</taxon>
        <taxon>Hymenoptera</taxon>
        <taxon>Apocrita</taxon>
        <taxon>Aculeata</taxon>
        <taxon>Formicoidea</taxon>
        <taxon>Formicidae</taxon>
        <taxon>Myrmicinae</taxon>
        <taxon>Cardiocondyla</taxon>
    </lineage>
</organism>
<feature type="region of interest" description="Disordered" evidence="1">
    <location>
        <begin position="108"/>
        <end position="219"/>
    </location>
</feature>
<feature type="compositionally biased region" description="Polar residues" evidence="1">
    <location>
        <begin position="56"/>
        <end position="72"/>
    </location>
</feature>
<keyword evidence="3" id="KW-1185">Reference proteome</keyword>
<feature type="compositionally biased region" description="Basic residues" evidence="1">
    <location>
        <begin position="152"/>
        <end position="161"/>
    </location>
</feature>
<name>A0AAW2FD83_9HYME</name>
<feature type="compositionally biased region" description="Basic and acidic residues" evidence="1">
    <location>
        <begin position="179"/>
        <end position="189"/>
    </location>
</feature>
<evidence type="ECO:0000313" key="2">
    <source>
        <dbReference type="EMBL" id="KAL0112381.1"/>
    </source>
</evidence>